<protein>
    <recommendedName>
        <fullName evidence="2">STAS domain-containing protein</fullName>
    </recommendedName>
</protein>
<dbReference type="AlphaFoldDB" id="A0A0B5APS9"/>
<dbReference type="Pfam" id="PF01740">
    <property type="entry name" value="STAS"/>
    <property type="match status" value="1"/>
</dbReference>
<keyword evidence="4" id="KW-1185">Reference proteome</keyword>
<dbReference type="PANTHER" id="PTHR33745">
    <property type="entry name" value="RSBT ANTAGONIST PROTEIN RSBS-RELATED"/>
    <property type="match status" value="1"/>
</dbReference>
<dbReference type="STRING" id="1508404.JMA_11910"/>
<dbReference type="BioCyc" id="JESP1508404:G14D9-10426-MONOMER"/>
<dbReference type="PROSITE" id="PS50801">
    <property type="entry name" value="STAS"/>
    <property type="match status" value="1"/>
</dbReference>
<feature type="coiled-coil region" evidence="1">
    <location>
        <begin position="90"/>
        <end position="117"/>
    </location>
</feature>
<dbReference type="PANTHER" id="PTHR33745:SF1">
    <property type="entry name" value="RSBT ANTAGONIST PROTEIN RSBS"/>
    <property type="match status" value="1"/>
</dbReference>
<keyword evidence="1" id="KW-0175">Coiled coil</keyword>
<dbReference type="InterPro" id="IPR002645">
    <property type="entry name" value="STAS_dom"/>
</dbReference>
<evidence type="ECO:0000256" key="1">
    <source>
        <dbReference type="SAM" id="Coils"/>
    </source>
</evidence>
<dbReference type="SUPFAM" id="SSF52091">
    <property type="entry name" value="SpoIIaa-like"/>
    <property type="match status" value="1"/>
</dbReference>
<dbReference type="Gene3D" id="3.30.750.24">
    <property type="entry name" value="STAS domain"/>
    <property type="match status" value="1"/>
</dbReference>
<dbReference type="KEGG" id="jeo:JMA_11910"/>
<dbReference type="InterPro" id="IPR036513">
    <property type="entry name" value="STAS_dom_sf"/>
</dbReference>
<reference evidence="3 4" key="1">
    <citation type="submission" date="2014-08" db="EMBL/GenBank/DDBJ databases">
        <title>Complete genome of a marine bacteria Jeotgalibacillus malaysiensis.</title>
        <authorList>
            <person name="Yaakop A.S."/>
            <person name="Chan K.-G."/>
            <person name="Goh K.M."/>
        </authorList>
    </citation>
    <scope>NUCLEOTIDE SEQUENCE [LARGE SCALE GENOMIC DNA]</scope>
    <source>
        <strain evidence="3 4">D5</strain>
    </source>
</reference>
<gene>
    <name evidence="3" type="ORF">JMA_11910</name>
</gene>
<dbReference type="InterPro" id="IPR051932">
    <property type="entry name" value="Bact_StressResp_Reg"/>
</dbReference>
<feature type="domain" description="STAS" evidence="2">
    <location>
        <begin position="136"/>
        <end position="246"/>
    </location>
</feature>
<dbReference type="OrthoDB" id="2624594at2"/>
<sequence>MIHLDAMPMPVVIIDHKMNIKEASGKALKLLGKAPSFLDWVDHESREKALKFIQEKHVEKLELNLVTAEGTISLFTLLIEWDSEQAAVILQQEDHMIVQLMNKVKEHQRRLEESDMELILKKTQLEKSLLRISELSTAAIHLTDEIVLIPIFGDLTVTLIHTNQERILANLYTNNIDEVIIDLQSVGIMEHSGVDELMKMIKSFSLFGTSCTITGVKPEHAPFLHQIKTMQKLTFINNLEDKLSRIVY</sequence>
<name>A0A0B5APS9_9BACL</name>
<dbReference type="Proteomes" id="UP000031449">
    <property type="component" value="Chromosome"/>
</dbReference>
<proteinExistence type="predicted"/>
<evidence type="ECO:0000313" key="4">
    <source>
        <dbReference type="Proteomes" id="UP000031449"/>
    </source>
</evidence>
<dbReference type="HOGENOM" id="CLU_096828_0_0_9"/>
<accession>A0A0B5APS9</accession>
<evidence type="ECO:0000259" key="2">
    <source>
        <dbReference type="PROSITE" id="PS50801"/>
    </source>
</evidence>
<evidence type="ECO:0000313" key="3">
    <source>
        <dbReference type="EMBL" id="AJD90508.1"/>
    </source>
</evidence>
<organism evidence="3 4">
    <name type="scientific">Jeotgalibacillus malaysiensis</name>
    <dbReference type="NCBI Taxonomy" id="1508404"/>
    <lineage>
        <taxon>Bacteria</taxon>
        <taxon>Bacillati</taxon>
        <taxon>Bacillota</taxon>
        <taxon>Bacilli</taxon>
        <taxon>Bacillales</taxon>
        <taxon>Caryophanaceae</taxon>
        <taxon>Jeotgalibacillus</taxon>
    </lineage>
</organism>
<dbReference type="EMBL" id="CP009416">
    <property type="protein sequence ID" value="AJD90508.1"/>
    <property type="molecule type" value="Genomic_DNA"/>
</dbReference>